<name>A0A8H4TU37_9HYPO</name>
<evidence type="ECO:0000313" key="2">
    <source>
        <dbReference type="EMBL" id="KAF4963944.1"/>
    </source>
</evidence>
<dbReference type="AlphaFoldDB" id="A0A8H4TU37"/>
<organism evidence="2 3">
    <name type="scientific">Fusarium sarcochroum</name>
    <dbReference type="NCBI Taxonomy" id="1208366"/>
    <lineage>
        <taxon>Eukaryota</taxon>
        <taxon>Fungi</taxon>
        <taxon>Dikarya</taxon>
        <taxon>Ascomycota</taxon>
        <taxon>Pezizomycotina</taxon>
        <taxon>Sordariomycetes</taxon>
        <taxon>Hypocreomycetidae</taxon>
        <taxon>Hypocreales</taxon>
        <taxon>Nectriaceae</taxon>
        <taxon>Fusarium</taxon>
        <taxon>Fusarium lateritium species complex</taxon>
    </lineage>
</organism>
<gene>
    <name evidence="2" type="ORF">FSARC_8079</name>
</gene>
<keyword evidence="3" id="KW-1185">Reference proteome</keyword>
<sequence>MAKKKARKKGTDPNPGDPPKQKNNKPKSNRRTRHKNNKSAQNNMAPTTPSQETGIQPYHSMLARKRLETEGFHNDVTDKTSNELFREFHGIWLACQRKPPRNLFLKGYVTGFEGLYTNSNFFIDNLKLSKYDVSKLPSPILRLFAGWHPYGLLIGEMLAMQGIKQLEAINIAFPKAWGALTQGMAIWDFTVQGFHKLPYGPVLMCLTPGRSQRKFDKSEATVLIRVMEKDARNNVLKLITYIHDHCRPTAPYWGEHERARAEEMGDSPEMTVDSVRYGKRLVKMICSLPHIEGLQEKIEEIVDPKPEQDYYMSKQVALNSTFKLLHTIHNRSHLIRVIHFHKTPLLDKRLVAIILRSCSLVKMVGIYECPQLHFGDIICLLDLIHEVNLNRNEQQRPKVEALDFYPRYHAGMPYQGNGTQISEAYGLTWKTHNNDVVQRGVLAIVMQAVLKSRRMNIDVLMSKNAAFMTYLSNLPMFPGKVHGFLDGLYRYLDLMADKSNSKNAIKQATYDMVKAIKLGIENIKKDWPKYYIHRMATDLVFCSSCGYEMLPEFYSNGEIGNQPHARTCAGCILRFWLDEECDHQKQEAQNMMTVFYPDWNPKGFNLDARLLNEARGLLRMGSRKAHRSPTPSMQVRPDGSFFQSQYTIELVRNNKSHGDSVQALPDLEGLLESDGQRARDLAMVADAERIVALLLRDLYPEKTGALEAFASHRADGGAPDHYDESQGDGRHLQSVPYQLSHNFITAMDQFGHLEEEGGWGATT</sequence>
<feature type="compositionally biased region" description="Polar residues" evidence="1">
    <location>
        <begin position="38"/>
        <end position="54"/>
    </location>
</feature>
<dbReference type="Proteomes" id="UP000622797">
    <property type="component" value="Unassembled WGS sequence"/>
</dbReference>
<evidence type="ECO:0000313" key="3">
    <source>
        <dbReference type="Proteomes" id="UP000622797"/>
    </source>
</evidence>
<dbReference type="OrthoDB" id="5428138at2759"/>
<feature type="compositionally biased region" description="Basic residues" evidence="1">
    <location>
        <begin position="22"/>
        <end position="37"/>
    </location>
</feature>
<accession>A0A8H4TU37</accession>
<dbReference type="EMBL" id="JABEXW010000439">
    <property type="protein sequence ID" value="KAF4963944.1"/>
    <property type="molecule type" value="Genomic_DNA"/>
</dbReference>
<proteinExistence type="predicted"/>
<comment type="caution">
    <text evidence="2">The sequence shown here is derived from an EMBL/GenBank/DDBJ whole genome shotgun (WGS) entry which is preliminary data.</text>
</comment>
<reference evidence="2" key="1">
    <citation type="journal article" date="2020" name="BMC Genomics">
        <title>Correction to: Identification and distribution of gene clusters required for synthesis of sphingolipid metabolism inhibitors in diverse species of the filamentous fungus Fusarium.</title>
        <authorList>
            <person name="Kim H.S."/>
            <person name="Lohmar J.M."/>
            <person name="Busman M."/>
            <person name="Brown D.W."/>
            <person name="Naumann T.A."/>
            <person name="Divon H.H."/>
            <person name="Lysoe E."/>
            <person name="Uhlig S."/>
            <person name="Proctor R.H."/>
        </authorList>
    </citation>
    <scope>NUCLEOTIDE SEQUENCE</scope>
    <source>
        <strain evidence="2">NRRL 20472</strain>
    </source>
</reference>
<evidence type="ECO:0000256" key="1">
    <source>
        <dbReference type="SAM" id="MobiDB-lite"/>
    </source>
</evidence>
<reference evidence="2" key="2">
    <citation type="submission" date="2020-05" db="EMBL/GenBank/DDBJ databases">
        <authorList>
            <person name="Kim H.-S."/>
            <person name="Proctor R.H."/>
            <person name="Brown D.W."/>
        </authorList>
    </citation>
    <scope>NUCLEOTIDE SEQUENCE</scope>
    <source>
        <strain evidence="2">NRRL 20472</strain>
    </source>
</reference>
<feature type="region of interest" description="Disordered" evidence="1">
    <location>
        <begin position="1"/>
        <end position="55"/>
    </location>
</feature>
<protein>
    <submittedName>
        <fullName evidence="2">Uncharacterized protein</fullName>
    </submittedName>
</protein>